<dbReference type="EC" id="1.3.1.48" evidence="2"/>
<feature type="domain" description="Enoyl reductase (ER)" evidence="8">
    <location>
        <begin position="22"/>
        <end position="346"/>
    </location>
</feature>
<evidence type="ECO:0000259" key="8">
    <source>
        <dbReference type="SMART" id="SM00829"/>
    </source>
</evidence>
<evidence type="ECO:0000256" key="1">
    <source>
        <dbReference type="ARBA" id="ARBA00010460"/>
    </source>
</evidence>
<dbReference type="CDD" id="cd05288">
    <property type="entry name" value="PGDH"/>
    <property type="match status" value="1"/>
</dbReference>
<dbReference type="AlphaFoldDB" id="A0A814CU47"/>
<dbReference type="InterPro" id="IPR020843">
    <property type="entry name" value="ER"/>
</dbReference>
<comment type="caution">
    <text evidence="9">The sequence shown here is derived from an EMBL/GenBank/DDBJ whole genome shotgun (WGS) entry which is preliminary data.</text>
</comment>
<dbReference type="PANTHER" id="PTHR43205">
    <property type="entry name" value="PROSTAGLANDIN REDUCTASE"/>
    <property type="match status" value="1"/>
</dbReference>
<organism evidence="9 12">
    <name type="scientific">Adineta ricciae</name>
    <name type="common">Rotifer</name>
    <dbReference type="NCBI Taxonomy" id="249248"/>
    <lineage>
        <taxon>Eukaryota</taxon>
        <taxon>Metazoa</taxon>
        <taxon>Spiralia</taxon>
        <taxon>Gnathifera</taxon>
        <taxon>Rotifera</taxon>
        <taxon>Eurotatoria</taxon>
        <taxon>Bdelloidea</taxon>
        <taxon>Adinetida</taxon>
        <taxon>Adinetidae</taxon>
        <taxon>Adineta</taxon>
    </lineage>
</organism>
<evidence type="ECO:0000256" key="2">
    <source>
        <dbReference type="ARBA" id="ARBA00011981"/>
    </source>
</evidence>
<dbReference type="SUPFAM" id="SSF51735">
    <property type="entry name" value="NAD(P)-binding Rossmann-fold domains"/>
    <property type="match status" value="1"/>
</dbReference>
<proteinExistence type="inferred from homology"/>
<dbReference type="EMBL" id="CAJNOR010001087">
    <property type="protein sequence ID" value="CAF1072307.1"/>
    <property type="molecule type" value="Genomic_DNA"/>
</dbReference>
<dbReference type="Pfam" id="PF00107">
    <property type="entry name" value="ADH_zinc_N"/>
    <property type="match status" value="1"/>
</dbReference>
<evidence type="ECO:0000313" key="10">
    <source>
        <dbReference type="EMBL" id="CAF1072307.1"/>
    </source>
</evidence>
<accession>A0A814CU47</accession>
<dbReference type="SMART" id="SM00829">
    <property type="entry name" value="PKS_ER"/>
    <property type="match status" value="1"/>
</dbReference>
<dbReference type="PANTHER" id="PTHR43205:SF7">
    <property type="entry name" value="PROSTAGLANDIN REDUCTASE 1"/>
    <property type="match status" value="1"/>
</dbReference>
<evidence type="ECO:0000313" key="9">
    <source>
        <dbReference type="EMBL" id="CAF0945884.1"/>
    </source>
</evidence>
<dbReference type="Gene3D" id="3.90.180.10">
    <property type="entry name" value="Medium-chain alcohol dehydrogenases, catalytic domain"/>
    <property type="match status" value="1"/>
</dbReference>
<comment type="similarity">
    <text evidence="1">Belongs to the NADP-dependent oxidoreductase L4BD family.</text>
</comment>
<comment type="catalytic activity">
    <reaction evidence="6">
        <text>13,14-dihydro-15-oxo-PGF2alpha + NADP(+) = 15-oxoprostaglandin F2alpha + NADPH + H(+)</text>
        <dbReference type="Rhea" id="RHEA:50588"/>
        <dbReference type="ChEBI" id="CHEBI:15378"/>
        <dbReference type="ChEBI" id="CHEBI:57783"/>
        <dbReference type="ChEBI" id="CHEBI:58349"/>
        <dbReference type="ChEBI" id="CHEBI:133374"/>
        <dbReference type="ChEBI" id="CHEBI:133409"/>
    </reaction>
    <physiologicalReaction direction="right-to-left" evidence="6">
        <dbReference type="Rhea" id="RHEA:50590"/>
    </physiologicalReaction>
</comment>
<dbReference type="InterPro" id="IPR036291">
    <property type="entry name" value="NAD(P)-bd_dom_sf"/>
</dbReference>
<sequence>MAPIRNAAVIFAEVPTGYPEAGKHLKYVQDRTIDLDTVDVQDGIVTKNLVVSIDPYMRGRMRDASQNSYTPAFTLNEPLQNFFVGKIVKSGNTNFPVGQYVYGMGIYEEYTVHPKASTDHLRLLSEAQLKAGLQLTTWVGAAGMPGQTAYHGFYDIGEPKKGDTIFITGASGAVGQIVGQLAKREGLTVIGSAGSDDKVKWLKEELNFDHAFNYKTADVKAELAKFKPLNIYFDNVGGDQLEAALDAADNHARFIECGMISQYNERDAHGIRNLFLVVAKRIKLQGFIVSDKFSDPEFFKGFYSKIPKWIVSGELKIKEDVTKGLEKAPEAIIGIFRGNNFGKAVIQIAEDN</sequence>
<gene>
    <name evidence="9" type="ORF">EDS130_LOCUS12072</name>
    <name evidence="10" type="ORF">XAT740_LOCUS16879</name>
</gene>
<reference evidence="9" key="1">
    <citation type="submission" date="2021-02" db="EMBL/GenBank/DDBJ databases">
        <authorList>
            <person name="Nowell W R."/>
        </authorList>
    </citation>
    <scope>NUCLEOTIDE SEQUENCE</scope>
</reference>
<keyword evidence="3" id="KW-0560">Oxidoreductase</keyword>
<dbReference type="EMBL" id="CAJNOJ010000045">
    <property type="protein sequence ID" value="CAF0945884.1"/>
    <property type="molecule type" value="Genomic_DNA"/>
</dbReference>
<evidence type="ECO:0000256" key="3">
    <source>
        <dbReference type="ARBA" id="ARBA00023002"/>
    </source>
</evidence>
<dbReference type="FunFam" id="3.40.50.720:FF:000121">
    <property type="entry name" value="Prostaglandin reductase 2"/>
    <property type="match status" value="1"/>
</dbReference>
<dbReference type="InterPro" id="IPR013149">
    <property type="entry name" value="ADH-like_C"/>
</dbReference>
<evidence type="ECO:0000313" key="11">
    <source>
        <dbReference type="Proteomes" id="UP000663828"/>
    </source>
</evidence>
<evidence type="ECO:0000256" key="4">
    <source>
        <dbReference type="ARBA" id="ARBA00033119"/>
    </source>
</evidence>
<evidence type="ECO:0000256" key="6">
    <source>
        <dbReference type="ARBA" id="ARBA00048290"/>
    </source>
</evidence>
<dbReference type="InterPro" id="IPR045010">
    <property type="entry name" value="MDR_fam"/>
</dbReference>
<comment type="catalytic activity">
    <reaction evidence="7">
        <text>13,14-dihydro-15-oxo-prostaglandin E1 + NADP(+) = 15-oxoprostaglandin E1 + NADPH + H(+)</text>
        <dbReference type="Rhea" id="RHEA:50584"/>
        <dbReference type="ChEBI" id="CHEBI:15378"/>
        <dbReference type="ChEBI" id="CHEBI:57401"/>
        <dbReference type="ChEBI" id="CHEBI:57783"/>
        <dbReference type="ChEBI" id="CHEBI:58349"/>
        <dbReference type="ChEBI" id="CHEBI:133408"/>
    </reaction>
    <physiologicalReaction direction="right-to-left" evidence="7">
        <dbReference type="Rhea" id="RHEA:50586"/>
    </physiologicalReaction>
</comment>
<protein>
    <recommendedName>
        <fullName evidence="4">15-oxoprostaglandin 13-reductase</fullName>
        <ecNumber evidence="2">1.3.1.48</ecNumber>
    </recommendedName>
    <alternativeName>
        <fullName evidence="4">15-oxoprostaglandin 13-reductase</fullName>
    </alternativeName>
</protein>
<dbReference type="GO" id="GO:0047522">
    <property type="term" value="F:15-oxoprostaglandin 13-reductase [NAD(P)+] activity"/>
    <property type="evidence" value="ECO:0007669"/>
    <property type="project" value="UniProtKB-EC"/>
</dbReference>
<dbReference type="OrthoDB" id="809632at2759"/>
<dbReference type="Proteomes" id="UP000663852">
    <property type="component" value="Unassembled WGS sequence"/>
</dbReference>
<keyword evidence="11" id="KW-1185">Reference proteome</keyword>
<dbReference type="SUPFAM" id="SSF50129">
    <property type="entry name" value="GroES-like"/>
    <property type="match status" value="1"/>
</dbReference>
<name>A0A814CU47_ADIRI</name>
<comment type="catalytic activity">
    <reaction evidence="5">
        <text>13,14-dihydro-15-oxo-prostaglandin F1alpha + NADP(+) = 15-oxoprostaglandin F1alpha + NADPH + H(+)</text>
        <dbReference type="Rhea" id="RHEA:50592"/>
        <dbReference type="ChEBI" id="CHEBI:15378"/>
        <dbReference type="ChEBI" id="CHEBI:57783"/>
        <dbReference type="ChEBI" id="CHEBI:58349"/>
        <dbReference type="ChEBI" id="CHEBI:79072"/>
        <dbReference type="ChEBI" id="CHEBI:133411"/>
    </reaction>
    <physiologicalReaction direction="right-to-left" evidence="5">
        <dbReference type="Rhea" id="RHEA:50594"/>
    </physiologicalReaction>
</comment>
<dbReference type="Gene3D" id="3.40.50.720">
    <property type="entry name" value="NAD(P)-binding Rossmann-like Domain"/>
    <property type="match status" value="1"/>
</dbReference>
<dbReference type="Pfam" id="PF16884">
    <property type="entry name" value="ADH_N_2"/>
    <property type="match status" value="1"/>
</dbReference>
<dbReference type="InterPro" id="IPR041694">
    <property type="entry name" value="ADH_N_2"/>
</dbReference>
<evidence type="ECO:0000256" key="7">
    <source>
        <dbReference type="ARBA" id="ARBA00049070"/>
    </source>
</evidence>
<evidence type="ECO:0000256" key="5">
    <source>
        <dbReference type="ARBA" id="ARBA00047878"/>
    </source>
</evidence>
<evidence type="ECO:0000313" key="12">
    <source>
        <dbReference type="Proteomes" id="UP000663852"/>
    </source>
</evidence>
<dbReference type="Proteomes" id="UP000663828">
    <property type="component" value="Unassembled WGS sequence"/>
</dbReference>
<dbReference type="InterPro" id="IPR011032">
    <property type="entry name" value="GroES-like_sf"/>
</dbReference>